<reference evidence="1" key="1">
    <citation type="submission" date="2022-11" db="EMBL/GenBank/DDBJ databases">
        <title>High-quality draft genome sequence of Galbibacter sp. strain CMA-7.</title>
        <authorList>
            <person name="Wei L."/>
            <person name="Dong C."/>
            <person name="Shao Z."/>
        </authorList>
    </citation>
    <scope>NUCLEOTIDE SEQUENCE</scope>
    <source>
        <strain evidence="1">CMA-7</strain>
    </source>
</reference>
<keyword evidence="2" id="KW-1185">Reference proteome</keyword>
<sequence length="117" mass="13811">MKMTFENSGELLIKASEENLYQNLIIQLNKDLKFANLDDEFEVSIPAEKLKRDLHELVFLLINEKFADYLNLLYIIDVPETKVKALDGNNVVKLSEDVAFLILKREWEKVWFKKKYS</sequence>
<comment type="caution">
    <text evidence="1">The sequence shown here is derived from an EMBL/GenBank/DDBJ whole genome shotgun (WGS) entry which is preliminary data.</text>
</comment>
<name>A0ABT6FTJ3_9FLAO</name>
<evidence type="ECO:0000313" key="2">
    <source>
        <dbReference type="Proteomes" id="UP001153642"/>
    </source>
</evidence>
<dbReference type="Proteomes" id="UP001153642">
    <property type="component" value="Unassembled WGS sequence"/>
</dbReference>
<gene>
    <name evidence="1" type="ORF">OSR52_12025</name>
</gene>
<dbReference type="EMBL" id="JAPMUA010000004">
    <property type="protein sequence ID" value="MDG3586594.1"/>
    <property type="molecule type" value="Genomic_DNA"/>
</dbReference>
<proteinExistence type="predicted"/>
<evidence type="ECO:0000313" key="1">
    <source>
        <dbReference type="EMBL" id="MDG3586594.1"/>
    </source>
</evidence>
<accession>A0ABT6FTJ3</accession>
<organism evidence="1 2">
    <name type="scientific">Galbibacter pacificus</name>
    <dbReference type="NCBI Taxonomy" id="2996052"/>
    <lineage>
        <taxon>Bacteria</taxon>
        <taxon>Pseudomonadati</taxon>
        <taxon>Bacteroidota</taxon>
        <taxon>Flavobacteriia</taxon>
        <taxon>Flavobacteriales</taxon>
        <taxon>Flavobacteriaceae</taxon>
        <taxon>Galbibacter</taxon>
    </lineage>
</organism>
<protein>
    <submittedName>
        <fullName evidence="1">Uncharacterized protein</fullName>
    </submittedName>
</protein>
<dbReference type="RefSeq" id="WP_277900323.1">
    <property type="nucleotide sequence ID" value="NZ_JAPMUA010000004.1"/>
</dbReference>